<evidence type="ECO:0000256" key="1">
    <source>
        <dbReference type="SAM" id="MobiDB-lite"/>
    </source>
</evidence>
<comment type="caution">
    <text evidence="2">The sequence shown here is derived from an EMBL/GenBank/DDBJ whole genome shotgun (WGS) entry which is preliminary data.</text>
</comment>
<sequence length="108" mass="11968">MRRLTPPPQLKLPCPSSSTAPSLKGNFTQLEIKLVQLKELVLTQLCSCVQTLQDQISKLKKEHESAHTVLLKELQRDREALCRPAGPVPSELADILYSISLICSCLMG</sequence>
<organism evidence="2 3">
    <name type="scientific">Aldrovandia affinis</name>
    <dbReference type="NCBI Taxonomy" id="143900"/>
    <lineage>
        <taxon>Eukaryota</taxon>
        <taxon>Metazoa</taxon>
        <taxon>Chordata</taxon>
        <taxon>Craniata</taxon>
        <taxon>Vertebrata</taxon>
        <taxon>Euteleostomi</taxon>
        <taxon>Actinopterygii</taxon>
        <taxon>Neopterygii</taxon>
        <taxon>Teleostei</taxon>
        <taxon>Notacanthiformes</taxon>
        <taxon>Halosauridae</taxon>
        <taxon>Aldrovandia</taxon>
    </lineage>
</organism>
<accession>A0AAD7WU38</accession>
<keyword evidence="3" id="KW-1185">Reference proteome</keyword>
<dbReference type="Proteomes" id="UP001221898">
    <property type="component" value="Unassembled WGS sequence"/>
</dbReference>
<dbReference type="AlphaFoldDB" id="A0AAD7WU38"/>
<evidence type="ECO:0000313" key="3">
    <source>
        <dbReference type="Proteomes" id="UP001221898"/>
    </source>
</evidence>
<evidence type="ECO:0000313" key="2">
    <source>
        <dbReference type="EMBL" id="KAJ8409302.1"/>
    </source>
</evidence>
<protein>
    <submittedName>
        <fullName evidence="2">Uncharacterized protein</fullName>
    </submittedName>
</protein>
<feature type="compositionally biased region" description="Pro residues" evidence="1">
    <location>
        <begin position="1"/>
        <end position="10"/>
    </location>
</feature>
<dbReference type="EMBL" id="JAINUG010000031">
    <property type="protein sequence ID" value="KAJ8409302.1"/>
    <property type="molecule type" value="Genomic_DNA"/>
</dbReference>
<gene>
    <name evidence="2" type="ORF">AAFF_G00235000</name>
</gene>
<name>A0AAD7WU38_9TELE</name>
<reference evidence="2" key="1">
    <citation type="journal article" date="2023" name="Science">
        <title>Genome structures resolve the early diversification of teleost fishes.</title>
        <authorList>
            <person name="Parey E."/>
            <person name="Louis A."/>
            <person name="Montfort J."/>
            <person name="Bouchez O."/>
            <person name="Roques C."/>
            <person name="Iampietro C."/>
            <person name="Lluch J."/>
            <person name="Castinel A."/>
            <person name="Donnadieu C."/>
            <person name="Desvignes T."/>
            <person name="Floi Bucao C."/>
            <person name="Jouanno E."/>
            <person name="Wen M."/>
            <person name="Mejri S."/>
            <person name="Dirks R."/>
            <person name="Jansen H."/>
            <person name="Henkel C."/>
            <person name="Chen W.J."/>
            <person name="Zahm M."/>
            <person name="Cabau C."/>
            <person name="Klopp C."/>
            <person name="Thompson A.W."/>
            <person name="Robinson-Rechavi M."/>
            <person name="Braasch I."/>
            <person name="Lecointre G."/>
            <person name="Bobe J."/>
            <person name="Postlethwait J.H."/>
            <person name="Berthelot C."/>
            <person name="Roest Crollius H."/>
            <person name="Guiguen Y."/>
        </authorList>
    </citation>
    <scope>NUCLEOTIDE SEQUENCE</scope>
    <source>
        <strain evidence="2">NC1722</strain>
    </source>
</reference>
<proteinExistence type="predicted"/>
<feature type="region of interest" description="Disordered" evidence="1">
    <location>
        <begin position="1"/>
        <end position="20"/>
    </location>
</feature>